<reference evidence="3 4" key="1">
    <citation type="submission" date="2017-07" db="EMBL/GenBank/DDBJ databases">
        <authorList>
            <person name="Talla V."/>
            <person name="Backstrom N."/>
        </authorList>
    </citation>
    <scope>NUCLEOTIDE SEQUENCE [LARGE SCALE GENOMIC DNA]</scope>
</reference>
<feature type="domain" description="Endonuclease/exonuclease/phosphatase" evidence="2">
    <location>
        <begin position="302"/>
        <end position="455"/>
    </location>
</feature>
<feature type="non-terminal residue" evidence="3">
    <location>
        <position position="637"/>
    </location>
</feature>
<evidence type="ECO:0000259" key="2">
    <source>
        <dbReference type="Pfam" id="PF03372"/>
    </source>
</evidence>
<keyword evidence="4" id="KW-1185">Reference proteome</keyword>
<dbReference type="EMBL" id="FZQP02005521">
    <property type="protein sequence ID" value="VVD01671.1"/>
    <property type="molecule type" value="Genomic_DNA"/>
</dbReference>
<accession>A0A5E4QVD4</accession>
<dbReference type="Pfam" id="PF03372">
    <property type="entry name" value="Exo_endo_phos"/>
    <property type="match status" value="1"/>
</dbReference>
<evidence type="ECO:0000256" key="1">
    <source>
        <dbReference type="SAM" id="Phobius"/>
    </source>
</evidence>
<feature type="transmembrane region" description="Helical" evidence="1">
    <location>
        <begin position="613"/>
        <end position="634"/>
    </location>
</feature>
<sequence length="637" mass="69474">MSQPVLDGRLMLRISSSSFIERKVTGGGTRCLVLAVVVESNVEPIDVLDELSIVQICATNFTDSEVESGKSALYNACGDGVRNIQRKGEDRKKKNIKDVIKLLKEVDPDAQPTFVARDLSRLPPVSFDHVDVTRLLKDMSLMKAEMTDFKTKFSYELANLQISLDSHKERGVNRRVPEKAKYLTSPNPLPLVTAPQPTGVHEVITRSSYAPTYRDIVYNQEGSRQAKRTRTRNTSSGVIGVAADCTLVSDAATKSNESAANDTSFKIVEYKKRKSKIANMRGTSVAQCKIQVVDPPTNITLATFNCRSIKRSAEQIKKLSENVDILALQETWLLPHDLGFVNGLSQHFSCIAKSAVDTSTGILKGRPYGGLALMWCKSLFPSVSIIDCTSDRLAAVQIDLGGRHILVMTVYLPFDDGNEDCLADFIACLGSIEAVISDSDIEAIYVLGDFNAHCGTRFVGVESVEDNVEMMLLHAASVVTVPCYIAASHIRKTTLVQEDHELIQLRRAVHVFQASGATNLKILAAANSPSAINCGSKSSHFSRGMYLVLGRSSTASTNSALIACNNASLVSTPSITSNSTISRFSPSMARVSAPRPRESTQLISMCQPHNKPITFVIVEIVAIQYGFFYGFAACSRV</sequence>
<proteinExistence type="predicted"/>
<dbReference type="InterPro" id="IPR036691">
    <property type="entry name" value="Endo/exonu/phosph_ase_sf"/>
</dbReference>
<name>A0A5E4QVD4_9NEOP</name>
<dbReference type="InterPro" id="IPR005135">
    <property type="entry name" value="Endo/exonuclease/phosphatase"/>
</dbReference>
<keyword evidence="1" id="KW-0472">Membrane</keyword>
<organism evidence="3 4">
    <name type="scientific">Leptidea sinapis</name>
    <dbReference type="NCBI Taxonomy" id="189913"/>
    <lineage>
        <taxon>Eukaryota</taxon>
        <taxon>Metazoa</taxon>
        <taxon>Ecdysozoa</taxon>
        <taxon>Arthropoda</taxon>
        <taxon>Hexapoda</taxon>
        <taxon>Insecta</taxon>
        <taxon>Pterygota</taxon>
        <taxon>Neoptera</taxon>
        <taxon>Endopterygota</taxon>
        <taxon>Lepidoptera</taxon>
        <taxon>Glossata</taxon>
        <taxon>Ditrysia</taxon>
        <taxon>Papilionoidea</taxon>
        <taxon>Pieridae</taxon>
        <taxon>Dismorphiinae</taxon>
        <taxon>Leptidea</taxon>
    </lineage>
</organism>
<dbReference type="GO" id="GO:0003824">
    <property type="term" value="F:catalytic activity"/>
    <property type="evidence" value="ECO:0007669"/>
    <property type="project" value="InterPro"/>
</dbReference>
<evidence type="ECO:0000313" key="3">
    <source>
        <dbReference type="EMBL" id="VVD01671.1"/>
    </source>
</evidence>
<dbReference type="Gene3D" id="3.60.10.10">
    <property type="entry name" value="Endonuclease/exonuclease/phosphatase"/>
    <property type="match status" value="1"/>
</dbReference>
<keyword evidence="1" id="KW-1133">Transmembrane helix</keyword>
<dbReference type="AlphaFoldDB" id="A0A5E4QVD4"/>
<dbReference type="SUPFAM" id="SSF56219">
    <property type="entry name" value="DNase I-like"/>
    <property type="match status" value="1"/>
</dbReference>
<evidence type="ECO:0000313" key="4">
    <source>
        <dbReference type="Proteomes" id="UP000324832"/>
    </source>
</evidence>
<protein>
    <recommendedName>
        <fullName evidence="2">Endonuclease/exonuclease/phosphatase domain-containing protein</fullName>
    </recommendedName>
</protein>
<gene>
    <name evidence="3" type="ORF">LSINAPIS_LOCUS12037</name>
</gene>
<keyword evidence="1" id="KW-0812">Transmembrane</keyword>
<dbReference type="Proteomes" id="UP000324832">
    <property type="component" value="Unassembled WGS sequence"/>
</dbReference>